<sequence>MTGTISAINCTNCGAGLEVLGGGRVVTQVCGYCGARLDATDAYAVLSVHAGLKRPETPFKLGMTGQIDGVTFTIIGILGLQEAWDGGVAHWVDHILYSPTHGYAWLTLEDGHILLTRKIRDWPDGSFVTDRDVARAETRPSRFWRGETYVYYATTNWKVDFVEGEFTWRPEVGHRGTSISLMPEGRFSDHMIAYAHSEEREIETTRYFPEAAAAFGVELPRPSKVHALQPYEPAPGKRFYASWFGVLTVISVLLAIIVMEGGGREVLFQGTPDQLPPSLTIPIAVVDRPVGLQFYQDLSQAWAEYEMTIVDPTGQVLAETGRAISYYSGGSGDDAWSEGSRYESLVFQPTVSGDYRLDVALAEASPRAQPAPLRLTLQEGQGASIWTWGAAALFGMATLWTLSSSWRHRMLRWNGSDWVEEDD</sequence>
<reference evidence="3 4" key="1">
    <citation type="submission" date="2021-05" db="EMBL/GenBank/DDBJ databases">
        <title>Bacteria Genome sequencing.</title>
        <authorList>
            <person name="Takabe Y."/>
            <person name="Nakajima Y."/>
            <person name="Suzuki S."/>
            <person name="Shiozaki T."/>
        </authorList>
    </citation>
    <scope>NUCLEOTIDE SEQUENCE [LARGE SCALE GENOMIC DNA]</scope>
    <source>
        <strain evidence="3 4">AI_62</strain>
    </source>
</reference>
<feature type="domain" description="DUF4178" evidence="2">
    <location>
        <begin position="60"/>
        <end position="173"/>
    </location>
</feature>
<accession>A0ABQ4NH89</accession>
<keyword evidence="4" id="KW-1185">Reference proteome</keyword>
<keyword evidence="1" id="KW-0812">Transmembrane</keyword>
<feature type="transmembrane region" description="Helical" evidence="1">
    <location>
        <begin position="383"/>
        <end position="402"/>
    </location>
</feature>
<keyword evidence="1" id="KW-1133">Transmembrane helix</keyword>
<keyword evidence="1" id="KW-0472">Membrane</keyword>
<evidence type="ECO:0000313" key="3">
    <source>
        <dbReference type="EMBL" id="GIT93569.1"/>
    </source>
</evidence>
<dbReference type="InterPro" id="IPR025235">
    <property type="entry name" value="DUF4178"/>
</dbReference>
<dbReference type="RefSeq" id="WP_220747100.1">
    <property type="nucleotide sequence ID" value="NZ_BPFH01000001.1"/>
</dbReference>
<evidence type="ECO:0000259" key="2">
    <source>
        <dbReference type="Pfam" id="PF13785"/>
    </source>
</evidence>
<dbReference type="Pfam" id="PF13785">
    <property type="entry name" value="DUF4178"/>
    <property type="match status" value="1"/>
</dbReference>
<protein>
    <recommendedName>
        <fullName evidence="2">DUF4178 domain-containing protein</fullName>
    </recommendedName>
</protein>
<proteinExistence type="predicted"/>
<name>A0ABQ4NH89_9RHOB</name>
<evidence type="ECO:0000313" key="4">
    <source>
        <dbReference type="Proteomes" id="UP000786693"/>
    </source>
</evidence>
<organism evidence="3 4">
    <name type="scientific">Jannaschia pagri</name>
    <dbReference type="NCBI Taxonomy" id="2829797"/>
    <lineage>
        <taxon>Bacteria</taxon>
        <taxon>Pseudomonadati</taxon>
        <taxon>Pseudomonadota</taxon>
        <taxon>Alphaproteobacteria</taxon>
        <taxon>Rhodobacterales</taxon>
        <taxon>Roseobacteraceae</taxon>
        <taxon>Jannaschia</taxon>
    </lineage>
</organism>
<gene>
    <name evidence="3" type="ORF">JANAI62_01920</name>
</gene>
<evidence type="ECO:0000256" key="1">
    <source>
        <dbReference type="SAM" id="Phobius"/>
    </source>
</evidence>
<dbReference type="Proteomes" id="UP000786693">
    <property type="component" value="Unassembled WGS sequence"/>
</dbReference>
<dbReference type="EMBL" id="BPFH01000001">
    <property type="protein sequence ID" value="GIT93569.1"/>
    <property type="molecule type" value="Genomic_DNA"/>
</dbReference>
<feature type="transmembrane region" description="Helical" evidence="1">
    <location>
        <begin position="239"/>
        <end position="259"/>
    </location>
</feature>
<comment type="caution">
    <text evidence="3">The sequence shown here is derived from an EMBL/GenBank/DDBJ whole genome shotgun (WGS) entry which is preliminary data.</text>
</comment>